<feature type="domain" description="Solute-binding protein family 5" evidence="4">
    <location>
        <begin position="75"/>
        <end position="451"/>
    </location>
</feature>
<dbReference type="OrthoDB" id="9772924at2"/>
<keyword evidence="2" id="KW-0813">Transport</keyword>
<evidence type="ECO:0000313" key="6">
    <source>
        <dbReference type="Proteomes" id="UP000306552"/>
    </source>
</evidence>
<keyword evidence="3" id="KW-0732">Signal</keyword>
<accession>A0A4U5TNR3</accession>
<sequence length="534" mass="61542">MKKLKFKRLYIVLILAILTACQNKNKPDRSNLVFRYNEHSDITSLDPAFAKDQRNIWAVHQLYNTLIGLNDSLNLKPELARSWTVSEDGLTYTFKLRDDVYFHKSWVFKNKKRRLGARDVVFSLKRLTDPNLASPGSWIMKPVESIKTLDDVTVEIKLKEHFPAFLGLLSMKYCSVVPEEVGSGEIDFRKNPTGTGPFQFKRWIPQEKLVLRKNPLYFETDSTGQQLPYLEAVAITFLPDKQSEFMQFVQGNLDFMSGLDVSYKDELLKADGQLKEKYKNQIILDKSPYLNSEYIGFYLGNSQSDVQNKNLRKAINYGFDRQKMIKYLRNGIGIPANQGFIPKGLPGFGGIEGFTYQPEKAKKLMKKYIQNTGHKTPQVTISTNAQYVDLIEFIQAELSDFGIKVKVNVLPASTLRQKRSSGQLDAFRASWIADYPDAQNYLSLFYSKNKSPNGPNYTHFESRFYDSIYKKSLKTSSQKQRVQYYHQLDSLIIDEAVIIPLFYDEVIRFKQQNIKGLGINPVNLLDLKNVYKTK</sequence>
<comment type="caution">
    <text evidence="5">The sequence shown here is derived from an EMBL/GenBank/DDBJ whole genome shotgun (WGS) entry which is preliminary data.</text>
</comment>
<protein>
    <submittedName>
        <fullName evidence="5">ABC transporter substrate-binding protein</fullName>
    </submittedName>
</protein>
<dbReference type="Gene3D" id="3.40.190.10">
    <property type="entry name" value="Periplasmic binding protein-like II"/>
    <property type="match status" value="1"/>
</dbReference>
<evidence type="ECO:0000256" key="1">
    <source>
        <dbReference type="ARBA" id="ARBA00005695"/>
    </source>
</evidence>
<dbReference type="AlphaFoldDB" id="A0A4U5TNR3"/>
<dbReference type="PANTHER" id="PTHR30290">
    <property type="entry name" value="PERIPLASMIC BINDING COMPONENT OF ABC TRANSPORTER"/>
    <property type="match status" value="1"/>
</dbReference>
<comment type="similarity">
    <text evidence="1">Belongs to the bacterial solute-binding protein 5 family.</text>
</comment>
<reference evidence="5 6" key="1">
    <citation type="submission" date="2019-04" db="EMBL/GenBank/DDBJ databases">
        <title>Psychroflexus halotolerans sp. nov., isolated from a marine solar saltern.</title>
        <authorList>
            <person name="Feng X."/>
        </authorList>
    </citation>
    <scope>NUCLEOTIDE SEQUENCE [LARGE SCALE GENOMIC DNA]</scope>
    <source>
        <strain evidence="5 6">WDS2C27</strain>
    </source>
</reference>
<dbReference type="InterPro" id="IPR000914">
    <property type="entry name" value="SBP_5_dom"/>
</dbReference>
<gene>
    <name evidence="5" type="ORF">FCN74_10315</name>
</gene>
<dbReference type="PIRSF" id="PIRSF002741">
    <property type="entry name" value="MppA"/>
    <property type="match status" value="1"/>
</dbReference>
<dbReference type="Pfam" id="PF00496">
    <property type="entry name" value="SBP_bac_5"/>
    <property type="match status" value="1"/>
</dbReference>
<dbReference type="InterPro" id="IPR030678">
    <property type="entry name" value="Peptide/Ni-bd"/>
</dbReference>
<name>A0A4U5TNR3_9FLAO</name>
<dbReference type="Gene3D" id="3.90.76.10">
    <property type="entry name" value="Dipeptide-binding Protein, Domain 1"/>
    <property type="match status" value="1"/>
</dbReference>
<dbReference type="Gene3D" id="3.10.105.10">
    <property type="entry name" value="Dipeptide-binding Protein, Domain 3"/>
    <property type="match status" value="1"/>
</dbReference>
<proteinExistence type="inferred from homology"/>
<dbReference type="PROSITE" id="PS51257">
    <property type="entry name" value="PROKAR_LIPOPROTEIN"/>
    <property type="match status" value="1"/>
</dbReference>
<dbReference type="GO" id="GO:1904680">
    <property type="term" value="F:peptide transmembrane transporter activity"/>
    <property type="evidence" value="ECO:0007669"/>
    <property type="project" value="TreeGrafter"/>
</dbReference>
<dbReference type="GO" id="GO:0015833">
    <property type="term" value="P:peptide transport"/>
    <property type="evidence" value="ECO:0007669"/>
    <property type="project" value="TreeGrafter"/>
</dbReference>
<dbReference type="EMBL" id="SWMU01000004">
    <property type="protein sequence ID" value="TKS55689.1"/>
    <property type="molecule type" value="Genomic_DNA"/>
</dbReference>
<organism evidence="5 6">
    <name type="scientific">Mesohalobacter halotolerans</name>
    <dbReference type="NCBI Taxonomy" id="1883405"/>
    <lineage>
        <taxon>Bacteria</taxon>
        <taxon>Pseudomonadati</taxon>
        <taxon>Bacteroidota</taxon>
        <taxon>Flavobacteriia</taxon>
        <taxon>Flavobacteriales</taxon>
        <taxon>Flavobacteriaceae</taxon>
        <taxon>Mesohalobacter</taxon>
    </lineage>
</organism>
<evidence type="ECO:0000313" key="5">
    <source>
        <dbReference type="EMBL" id="TKS55689.1"/>
    </source>
</evidence>
<dbReference type="Proteomes" id="UP000306552">
    <property type="component" value="Unassembled WGS sequence"/>
</dbReference>
<evidence type="ECO:0000259" key="4">
    <source>
        <dbReference type="Pfam" id="PF00496"/>
    </source>
</evidence>
<dbReference type="PANTHER" id="PTHR30290:SF9">
    <property type="entry name" value="OLIGOPEPTIDE-BINDING PROTEIN APPA"/>
    <property type="match status" value="1"/>
</dbReference>
<keyword evidence="6" id="KW-1185">Reference proteome</keyword>
<dbReference type="GO" id="GO:0043190">
    <property type="term" value="C:ATP-binding cassette (ABC) transporter complex"/>
    <property type="evidence" value="ECO:0007669"/>
    <property type="project" value="InterPro"/>
</dbReference>
<dbReference type="CDD" id="cd00995">
    <property type="entry name" value="PBP2_NikA_DppA_OppA_like"/>
    <property type="match status" value="1"/>
</dbReference>
<dbReference type="SUPFAM" id="SSF53850">
    <property type="entry name" value="Periplasmic binding protein-like II"/>
    <property type="match status" value="1"/>
</dbReference>
<dbReference type="InterPro" id="IPR039424">
    <property type="entry name" value="SBP_5"/>
</dbReference>
<evidence type="ECO:0000256" key="3">
    <source>
        <dbReference type="ARBA" id="ARBA00022729"/>
    </source>
</evidence>
<dbReference type="GO" id="GO:0030288">
    <property type="term" value="C:outer membrane-bounded periplasmic space"/>
    <property type="evidence" value="ECO:0007669"/>
    <property type="project" value="UniProtKB-ARBA"/>
</dbReference>
<evidence type="ECO:0000256" key="2">
    <source>
        <dbReference type="ARBA" id="ARBA00022448"/>
    </source>
</evidence>